<keyword evidence="1" id="KW-0472">Membrane</keyword>
<keyword evidence="1" id="KW-0812">Transmembrane</keyword>
<keyword evidence="1" id="KW-1133">Transmembrane helix</keyword>
<protein>
    <submittedName>
        <fullName evidence="2">Uncharacterized protein</fullName>
    </submittedName>
</protein>
<keyword evidence="3" id="KW-1185">Reference proteome</keyword>
<feature type="transmembrane region" description="Helical" evidence="1">
    <location>
        <begin position="49"/>
        <end position="72"/>
    </location>
</feature>
<sequence length="83" mass="9770">MSTSTATVSEPWRIDREEHSFRCYRRQKWRLPIEKSLNHLVFKKIDLEVINNIVVSAVFDGIIIISFQYVLWCTRAWVAASLS</sequence>
<accession>A0A7J7L5F9</accession>
<dbReference type="AlphaFoldDB" id="A0A7J7L5F9"/>
<organism evidence="2 3">
    <name type="scientific">Kingdonia uniflora</name>
    <dbReference type="NCBI Taxonomy" id="39325"/>
    <lineage>
        <taxon>Eukaryota</taxon>
        <taxon>Viridiplantae</taxon>
        <taxon>Streptophyta</taxon>
        <taxon>Embryophyta</taxon>
        <taxon>Tracheophyta</taxon>
        <taxon>Spermatophyta</taxon>
        <taxon>Magnoliopsida</taxon>
        <taxon>Ranunculales</taxon>
        <taxon>Circaeasteraceae</taxon>
        <taxon>Kingdonia</taxon>
    </lineage>
</organism>
<dbReference type="EMBL" id="JACGCM010002624">
    <property type="protein sequence ID" value="KAF6137833.1"/>
    <property type="molecule type" value="Genomic_DNA"/>
</dbReference>
<gene>
    <name evidence="2" type="ORF">GIB67_040541</name>
</gene>
<reference evidence="2 3" key="1">
    <citation type="journal article" date="2020" name="IScience">
        <title>Genome Sequencing of the Endangered Kingdonia uniflora (Circaeasteraceae, Ranunculales) Reveals Potential Mechanisms of Evolutionary Specialization.</title>
        <authorList>
            <person name="Sun Y."/>
            <person name="Deng T."/>
            <person name="Zhang A."/>
            <person name="Moore M.J."/>
            <person name="Landis J.B."/>
            <person name="Lin N."/>
            <person name="Zhang H."/>
            <person name="Zhang X."/>
            <person name="Huang J."/>
            <person name="Zhang X."/>
            <person name="Sun H."/>
            <person name="Wang H."/>
        </authorList>
    </citation>
    <scope>NUCLEOTIDE SEQUENCE [LARGE SCALE GENOMIC DNA]</scope>
    <source>
        <strain evidence="2">TB1705</strain>
        <tissue evidence="2">Leaf</tissue>
    </source>
</reference>
<name>A0A7J7L5F9_9MAGN</name>
<evidence type="ECO:0000313" key="3">
    <source>
        <dbReference type="Proteomes" id="UP000541444"/>
    </source>
</evidence>
<evidence type="ECO:0000256" key="1">
    <source>
        <dbReference type="SAM" id="Phobius"/>
    </source>
</evidence>
<dbReference type="Proteomes" id="UP000541444">
    <property type="component" value="Unassembled WGS sequence"/>
</dbReference>
<proteinExistence type="predicted"/>
<comment type="caution">
    <text evidence="2">The sequence shown here is derived from an EMBL/GenBank/DDBJ whole genome shotgun (WGS) entry which is preliminary data.</text>
</comment>
<evidence type="ECO:0000313" key="2">
    <source>
        <dbReference type="EMBL" id="KAF6137833.1"/>
    </source>
</evidence>